<evidence type="ECO:0000313" key="2">
    <source>
        <dbReference type="Proteomes" id="UP001152531"/>
    </source>
</evidence>
<organism evidence="1 2">
    <name type="scientific">[Candida] jaroonii</name>
    <dbReference type="NCBI Taxonomy" id="467808"/>
    <lineage>
        <taxon>Eukaryota</taxon>
        <taxon>Fungi</taxon>
        <taxon>Dikarya</taxon>
        <taxon>Ascomycota</taxon>
        <taxon>Saccharomycotina</taxon>
        <taxon>Pichiomycetes</taxon>
        <taxon>Debaryomycetaceae</taxon>
        <taxon>Yamadazyma</taxon>
    </lineage>
</organism>
<keyword evidence="2" id="KW-1185">Reference proteome</keyword>
<gene>
    <name evidence="1" type="ORF">CLIB1444_13S02212</name>
</gene>
<accession>A0ACA9YDU3</accession>
<evidence type="ECO:0000313" key="1">
    <source>
        <dbReference type="EMBL" id="CAH6723184.1"/>
    </source>
</evidence>
<proteinExistence type="predicted"/>
<sequence length="333" mass="37520">MNTRTVQKVIHAIKKPEGVGAVVRRSIGVPGMYKFSPFLMLDHFYVPEGGFEAHPHSSINTVTLVKKGAIMHEDFNNKGVLFEGDMQIMSSRSGIVHAEMPVALKSGQIPEGMQLWVDQPIELRKGEPSYTDVRGYEIEEAEEQDGKLKVSVLSGEAYGIKADRSLLDVPFHYYTYNLKPGAIFEQKFPEDFNVFLYVMKGDGLKISDGTEINEFHTGFFKTDGSSVKGANPISNDDEIEFLLVGGKILDQPTVHYGPFVADSQAQLREIIEDYSYQRNAFAPMRHWQSLISSGVTQDMVDKYGGSESERDKKRDEYLAKKRELVTDEFKDEL</sequence>
<protein>
    <submittedName>
        <fullName evidence="1">Uncharacterized protein</fullName>
    </submittedName>
</protein>
<name>A0ACA9YDU3_9ASCO</name>
<reference evidence="1" key="1">
    <citation type="submission" date="2022-06" db="EMBL/GenBank/DDBJ databases">
        <authorList>
            <person name="Legras J.-L."/>
            <person name="Devillers H."/>
            <person name="Grondin C."/>
        </authorList>
    </citation>
    <scope>NUCLEOTIDE SEQUENCE</scope>
    <source>
        <strain evidence="1">CLIB 1444</strain>
    </source>
</reference>
<dbReference type="Proteomes" id="UP001152531">
    <property type="component" value="Unassembled WGS sequence"/>
</dbReference>
<dbReference type="EMBL" id="CALSDN010000013">
    <property type="protein sequence ID" value="CAH6723184.1"/>
    <property type="molecule type" value="Genomic_DNA"/>
</dbReference>
<comment type="caution">
    <text evidence="1">The sequence shown here is derived from an EMBL/GenBank/DDBJ whole genome shotgun (WGS) entry which is preliminary data.</text>
</comment>